<evidence type="ECO:0000256" key="1">
    <source>
        <dbReference type="SAM" id="MobiDB-lite"/>
    </source>
</evidence>
<protein>
    <submittedName>
        <fullName evidence="3">Dabb family protein</fullName>
    </submittedName>
</protein>
<comment type="caution">
    <text evidence="3">The sequence shown here is derived from an EMBL/GenBank/DDBJ whole genome shotgun (WGS) entry which is preliminary data.</text>
</comment>
<feature type="compositionally biased region" description="Low complexity" evidence="1">
    <location>
        <begin position="103"/>
        <end position="121"/>
    </location>
</feature>
<name>A0ABV1LGW8_9BURK</name>
<dbReference type="RefSeq" id="WP_349541275.1">
    <property type="nucleotide sequence ID" value="NZ_JAOALG010000001.1"/>
</dbReference>
<gene>
    <name evidence="3" type="ORF">N0A02_03620</name>
</gene>
<reference evidence="3 4" key="1">
    <citation type="journal article" date="2024" name="Chem. Sci.">
        <title>Discovery of a lagriamide polyketide by integrated genome mining, isotopic labeling, and untargeted metabolomics.</title>
        <authorList>
            <person name="Fergusson C.H."/>
            <person name="Saulog J."/>
            <person name="Paulo B.S."/>
            <person name="Wilson D.M."/>
            <person name="Liu D.Y."/>
            <person name="Morehouse N.J."/>
            <person name="Waterworth S."/>
            <person name="Barkei J."/>
            <person name="Gray C.A."/>
            <person name="Kwan J.C."/>
            <person name="Eustaquio A.S."/>
            <person name="Linington R.G."/>
        </authorList>
    </citation>
    <scope>NUCLEOTIDE SEQUENCE [LARGE SCALE GENOMIC DNA]</scope>
    <source>
        <strain evidence="3 4">RL17-338-BIF-B</strain>
    </source>
</reference>
<evidence type="ECO:0000313" key="3">
    <source>
        <dbReference type="EMBL" id="MEQ5838525.1"/>
    </source>
</evidence>
<dbReference type="InterPro" id="IPR013097">
    <property type="entry name" value="Dabb"/>
</dbReference>
<accession>A0ABV1LGW8</accession>
<dbReference type="EMBL" id="JAOALG010000001">
    <property type="protein sequence ID" value="MEQ5838525.1"/>
    <property type="molecule type" value="Genomic_DNA"/>
</dbReference>
<feature type="domain" description="Stress-response A/B barrel" evidence="2">
    <location>
        <begin position="2"/>
        <end position="97"/>
    </location>
</feature>
<dbReference type="Pfam" id="PF07876">
    <property type="entry name" value="Dabb"/>
    <property type="match status" value="1"/>
</dbReference>
<organism evidence="3 4">
    <name type="scientific">Paraburkholderia acidicola</name>
    <dbReference type="NCBI Taxonomy" id="1912599"/>
    <lineage>
        <taxon>Bacteria</taxon>
        <taxon>Pseudomonadati</taxon>
        <taxon>Pseudomonadota</taxon>
        <taxon>Betaproteobacteria</taxon>
        <taxon>Burkholderiales</taxon>
        <taxon>Burkholderiaceae</taxon>
        <taxon>Paraburkholderia</taxon>
    </lineage>
</organism>
<proteinExistence type="predicted"/>
<dbReference type="SMART" id="SM00886">
    <property type="entry name" value="Dabb"/>
    <property type="match status" value="1"/>
</dbReference>
<evidence type="ECO:0000259" key="2">
    <source>
        <dbReference type="PROSITE" id="PS51502"/>
    </source>
</evidence>
<dbReference type="Gene3D" id="3.30.70.100">
    <property type="match status" value="1"/>
</dbReference>
<dbReference type="PANTHER" id="PTHR37832">
    <property type="entry name" value="BLL2683 PROTEIN"/>
    <property type="match status" value="1"/>
</dbReference>
<dbReference type="PROSITE" id="PS51502">
    <property type="entry name" value="S_R_A_B_BARREL"/>
    <property type="match status" value="1"/>
</dbReference>
<dbReference type="PANTHER" id="PTHR37832:SF1">
    <property type="entry name" value="STRESS-RESPONSE A_B BARREL DOMAIN-CONTAINING PROTEIN"/>
    <property type="match status" value="1"/>
</dbReference>
<dbReference type="InterPro" id="IPR011008">
    <property type="entry name" value="Dimeric_a/b-barrel"/>
</dbReference>
<dbReference type="Proteomes" id="UP001469089">
    <property type="component" value="Unassembled WGS sequence"/>
</dbReference>
<feature type="region of interest" description="Disordered" evidence="1">
    <location>
        <begin position="97"/>
        <end position="121"/>
    </location>
</feature>
<sequence length="121" mass="13464">MIRHIVMWQVRGDTAQEKRLSCDRVRAGFEGLRGRIPGLRHLEIGIDASTVDYACDVVLVSDFESRAALDAYANHPEHLRVRQQLGDIRTARHQVDYEVDQRSAPSPSLVSPAAEATDANA</sequence>
<dbReference type="SUPFAM" id="SSF54909">
    <property type="entry name" value="Dimeric alpha+beta barrel"/>
    <property type="match status" value="1"/>
</dbReference>
<evidence type="ECO:0000313" key="4">
    <source>
        <dbReference type="Proteomes" id="UP001469089"/>
    </source>
</evidence>
<keyword evidence="4" id="KW-1185">Reference proteome</keyword>